<dbReference type="Gene3D" id="3.30.450.40">
    <property type="match status" value="1"/>
</dbReference>
<accession>A0A510V3F3</accession>
<evidence type="ECO:0000256" key="4">
    <source>
        <dbReference type="ARBA" id="ARBA00023163"/>
    </source>
</evidence>
<keyword evidence="2" id="KW-0418">Kinase</keyword>
<dbReference type="GO" id="GO:0016301">
    <property type="term" value="F:kinase activity"/>
    <property type="evidence" value="ECO:0007669"/>
    <property type="project" value="UniProtKB-KW"/>
</dbReference>
<dbReference type="OrthoDB" id="3688893at2"/>
<keyword evidence="1" id="KW-0808">Transferase</keyword>
<gene>
    <name evidence="6" type="ORF">CXY01_18980</name>
</gene>
<dbReference type="Proteomes" id="UP000321118">
    <property type="component" value="Unassembled WGS sequence"/>
</dbReference>
<proteinExistence type="predicted"/>
<dbReference type="Pfam" id="PF13185">
    <property type="entry name" value="GAF_2"/>
    <property type="match status" value="1"/>
</dbReference>
<reference evidence="6 7" key="1">
    <citation type="submission" date="2019-07" db="EMBL/GenBank/DDBJ databases">
        <title>Whole genome shotgun sequence of Cellulomonas xylanilytica NBRC 101102.</title>
        <authorList>
            <person name="Hosoyama A."/>
            <person name="Uohara A."/>
            <person name="Ohji S."/>
            <person name="Ichikawa N."/>
        </authorList>
    </citation>
    <scope>NUCLEOTIDE SEQUENCE [LARGE SCALE GENOMIC DNA]</scope>
    <source>
        <strain evidence="6 7">NBRC 101102</strain>
    </source>
</reference>
<keyword evidence="7" id="KW-1185">Reference proteome</keyword>
<evidence type="ECO:0000259" key="5">
    <source>
        <dbReference type="PROSITE" id="PS50921"/>
    </source>
</evidence>
<evidence type="ECO:0000256" key="1">
    <source>
        <dbReference type="ARBA" id="ARBA00022679"/>
    </source>
</evidence>
<evidence type="ECO:0000256" key="2">
    <source>
        <dbReference type="ARBA" id="ARBA00022777"/>
    </source>
</evidence>
<dbReference type="GO" id="GO:0003723">
    <property type="term" value="F:RNA binding"/>
    <property type="evidence" value="ECO:0007669"/>
    <property type="project" value="InterPro"/>
</dbReference>
<keyword evidence="4" id="KW-0804">Transcription</keyword>
<name>A0A510V3F3_9CELL</name>
<comment type="caution">
    <text evidence="6">The sequence shown here is derived from an EMBL/GenBank/DDBJ whole genome shotgun (WGS) entry which is preliminary data.</text>
</comment>
<dbReference type="AlphaFoldDB" id="A0A510V3F3"/>
<dbReference type="RefSeq" id="WP_146927185.1">
    <property type="nucleotide sequence ID" value="NZ_BJUB01000005.1"/>
</dbReference>
<dbReference type="InterPro" id="IPR029016">
    <property type="entry name" value="GAF-like_dom_sf"/>
</dbReference>
<feature type="domain" description="ANTAR" evidence="5">
    <location>
        <begin position="160"/>
        <end position="221"/>
    </location>
</feature>
<dbReference type="SMART" id="SM01012">
    <property type="entry name" value="ANTAR"/>
    <property type="match status" value="1"/>
</dbReference>
<dbReference type="InterPro" id="IPR011006">
    <property type="entry name" value="CheY-like_superfamily"/>
</dbReference>
<keyword evidence="3" id="KW-0805">Transcription regulation</keyword>
<organism evidence="6 7">
    <name type="scientific">Cellulomonas xylanilytica</name>
    <dbReference type="NCBI Taxonomy" id="233583"/>
    <lineage>
        <taxon>Bacteria</taxon>
        <taxon>Bacillati</taxon>
        <taxon>Actinomycetota</taxon>
        <taxon>Actinomycetes</taxon>
        <taxon>Micrococcales</taxon>
        <taxon>Cellulomonadaceae</taxon>
        <taxon>Cellulomonas</taxon>
    </lineage>
</organism>
<dbReference type="InterPro" id="IPR005561">
    <property type="entry name" value="ANTAR"/>
</dbReference>
<dbReference type="EMBL" id="BJUB01000005">
    <property type="protein sequence ID" value="GEK21378.1"/>
    <property type="molecule type" value="Genomic_DNA"/>
</dbReference>
<evidence type="ECO:0000313" key="6">
    <source>
        <dbReference type="EMBL" id="GEK21378.1"/>
    </source>
</evidence>
<dbReference type="Gene3D" id="1.10.10.10">
    <property type="entry name" value="Winged helix-like DNA-binding domain superfamily/Winged helix DNA-binding domain"/>
    <property type="match status" value="1"/>
</dbReference>
<evidence type="ECO:0000256" key="3">
    <source>
        <dbReference type="ARBA" id="ARBA00023015"/>
    </source>
</evidence>
<dbReference type="Pfam" id="PF03861">
    <property type="entry name" value="ANTAR"/>
    <property type="match status" value="1"/>
</dbReference>
<evidence type="ECO:0000313" key="7">
    <source>
        <dbReference type="Proteomes" id="UP000321118"/>
    </source>
</evidence>
<dbReference type="PROSITE" id="PS50921">
    <property type="entry name" value="ANTAR"/>
    <property type="match status" value="1"/>
</dbReference>
<dbReference type="InterPro" id="IPR036388">
    <property type="entry name" value="WH-like_DNA-bd_sf"/>
</dbReference>
<dbReference type="SUPFAM" id="SSF52172">
    <property type="entry name" value="CheY-like"/>
    <property type="match status" value="1"/>
</dbReference>
<sequence>MTDNMDLSGKPQAEAALAAWCLGDFALHAATHLGMSSECSIILRRAGHTRRTASSSDRAGQCDDVETRQNSGACIEAMDELRVILVHDLVVEDRWHDWTQAALSAGFRSAAAFPAYVGSGAEIAFNVYSEEHDPWTRDMIVRADMYAQQIGLVMGLVLDVTDLEDKVAAFQKALAAQAAIDQAIGAMMHSQSCTAEEALTILRSAAGDRNVDLPQVAATVLQGLTNDNGR</sequence>
<dbReference type="InterPro" id="IPR003018">
    <property type="entry name" value="GAF"/>
</dbReference>
<dbReference type="SUPFAM" id="SSF55781">
    <property type="entry name" value="GAF domain-like"/>
    <property type="match status" value="1"/>
</dbReference>
<protein>
    <recommendedName>
        <fullName evidence="5">ANTAR domain-containing protein</fullName>
    </recommendedName>
</protein>